<dbReference type="EMBL" id="LPEQ01000083">
    <property type="protein sequence ID" value="KVV45835.1"/>
    <property type="molecule type" value="Genomic_DNA"/>
</dbReference>
<gene>
    <name evidence="1" type="ORF">WT27_06945</name>
</gene>
<accession>A0A106E0N7</accession>
<sequence length="110" mass="13055">MHVHMLDFRHTKLLHQRPCRAQDDRLDVRPRSYRNPIRLVSQLVQDAGRHLSTTRAFSQLKHRHIERDPGRPQQQAVHSDSNLCNGFSLKFTDWSRKWPAHYAHSRELGD</sequence>
<name>A0A106E0N7_9BURK</name>
<comment type="caution">
    <text evidence="1">The sequence shown here is derived from an EMBL/GenBank/DDBJ whole genome shotgun (WGS) entry which is preliminary data.</text>
</comment>
<keyword evidence="2" id="KW-1185">Reference proteome</keyword>
<dbReference type="AlphaFoldDB" id="A0A106E0N7"/>
<organism evidence="1 2">
    <name type="scientific">Burkholderia territorii</name>
    <dbReference type="NCBI Taxonomy" id="1503055"/>
    <lineage>
        <taxon>Bacteria</taxon>
        <taxon>Pseudomonadati</taxon>
        <taxon>Pseudomonadota</taxon>
        <taxon>Betaproteobacteria</taxon>
        <taxon>Burkholderiales</taxon>
        <taxon>Burkholderiaceae</taxon>
        <taxon>Burkholderia</taxon>
        <taxon>Burkholderia cepacia complex</taxon>
    </lineage>
</organism>
<evidence type="ECO:0000313" key="2">
    <source>
        <dbReference type="Proteomes" id="UP000062317"/>
    </source>
</evidence>
<protein>
    <submittedName>
        <fullName evidence="1">Uncharacterized protein</fullName>
    </submittedName>
</protein>
<dbReference type="Proteomes" id="UP000062317">
    <property type="component" value="Unassembled WGS sequence"/>
</dbReference>
<proteinExistence type="predicted"/>
<evidence type="ECO:0000313" key="1">
    <source>
        <dbReference type="EMBL" id="KVV45835.1"/>
    </source>
</evidence>
<reference evidence="1 2" key="1">
    <citation type="submission" date="2015-11" db="EMBL/GenBank/DDBJ databases">
        <title>Expanding the genomic diversity of Burkholderia species for the development of highly accurate diagnostics.</title>
        <authorList>
            <person name="Sahl J."/>
            <person name="Keim P."/>
            <person name="Wagner D."/>
        </authorList>
    </citation>
    <scope>NUCLEOTIDE SEQUENCE [LARGE SCALE GENOMIC DNA]</scope>
    <source>
        <strain evidence="1 2">MSMB1301WGS</strain>
    </source>
</reference>